<dbReference type="Pfam" id="PF02325">
    <property type="entry name" value="CCB3_YggT"/>
    <property type="match status" value="1"/>
</dbReference>
<protein>
    <submittedName>
        <fullName evidence="2">YggT family protein</fullName>
    </submittedName>
</protein>
<accession>A0A7X0RDK5</accession>
<gene>
    <name evidence="2" type="ORF">H5V45_03270</name>
</gene>
<keyword evidence="1" id="KW-0812">Transmembrane</keyword>
<dbReference type="GO" id="GO:0016020">
    <property type="term" value="C:membrane"/>
    <property type="evidence" value="ECO:0007669"/>
    <property type="project" value="InterPro"/>
</dbReference>
<dbReference type="EMBL" id="JACKXE010000001">
    <property type="protein sequence ID" value="MBB6626334.1"/>
    <property type="molecule type" value="Genomic_DNA"/>
</dbReference>
<evidence type="ECO:0000313" key="2">
    <source>
        <dbReference type="EMBL" id="MBB6626334.1"/>
    </source>
</evidence>
<dbReference type="InterPro" id="IPR003425">
    <property type="entry name" value="CCB3/YggT"/>
</dbReference>
<comment type="caution">
    <text evidence="2">The sequence shown here is derived from an EMBL/GenBank/DDBJ whole genome shotgun (WGS) entry which is preliminary data.</text>
</comment>
<proteinExistence type="predicted"/>
<dbReference type="AlphaFoldDB" id="A0A7X0RDK5"/>
<keyword evidence="1" id="KW-1133">Transmembrane helix</keyword>
<evidence type="ECO:0000313" key="3">
    <source>
        <dbReference type="Proteomes" id="UP000523955"/>
    </source>
</evidence>
<name>A0A7X0RDK5_9ACTN</name>
<keyword evidence="3" id="KW-1185">Reference proteome</keyword>
<dbReference type="RefSeq" id="WP_185251621.1">
    <property type="nucleotide sequence ID" value="NZ_JACKXE010000001.1"/>
</dbReference>
<evidence type="ECO:0000256" key="1">
    <source>
        <dbReference type="SAM" id="Phobius"/>
    </source>
</evidence>
<feature type="transmembrane region" description="Helical" evidence="1">
    <location>
        <begin position="7"/>
        <end position="25"/>
    </location>
</feature>
<reference evidence="2 3" key="1">
    <citation type="submission" date="2020-08" db="EMBL/GenBank/DDBJ databases">
        <authorList>
            <person name="Seo M.-J."/>
        </authorList>
    </citation>
    <scope>NUCLEOTIDE SEQUENCE [LARGE SCALE GENOMIC DNA]</scope>
    <source>
        <strain evidence="2 3">KIGAM211</strain>
    </source>
</reference>
<dbReference type="Proteomes" id="UP000523955">
    <property type="component" value="Unassembled WGS sequence"/>
</dbReference>
<organism evidence="2 3">
    <name type="scientific">Nocardioides luti</name>
    <dbReference type="NCBI Taxonomy" id="2761101"/>
    <lineage>
        <taxon>Bacteria</taxon>
        <taxon>Bacillati</taxon>
        <taxon>Actinomycetota</taxon>
        <taxon>Actinomycetes</taxon>
        <taxon>Propionibacteriales</taxon>
        <taxon>Nocardioidaceae</taxon>
        <taxon>Nocardioides</taxon>
    </lineage>
</organism>
<keyword evidence="1" id="KW-0472">Membrane</keyword>
<feature type="transmembrane region" description="Helical" evidence="1">
    <location>
        <begin position="71"/>
        <end position="90"/>
    </location>
</feature>
<sequence length="98" mass="11094">MHAVGTVLHVLLWVFLGLMWIRFVVDWVQVFARSWSPSGPLLVLLEVVYSLTDPPIKALRRVIPPLRLGQVVLDLSFLIVMVLAYVLLGLNDAYLLRA</sequence>